<proteinExistence type="inferred from homology"/>
<keyword evidence="7" id="KW-0139">CF(1)</keyword>
<dbReference type="Gene3D" id="1.10.520.20">
    <property type="entry name" value="N-terminal domain of the delta subunit of the F1F0-ATP synthase"/>
    <property type="match status" value="1"/>
</dbReference>
<dbReference type="Pfam" id="PF00213">
    <property type="entry name" value="OSCP"/>
    <property type="match status" value="1"/>
</dbReference>
<dbReference type="SUPFAM" id="SSF47928">
    <property type="entry name" value="N-terminal domain of the delta subunit of the F1F0-ATP synthase"/>
    <property type="match status" value="1"/>
</dbReference>
<dbReference type="NCBIfam" id="TIGR01145">
    <property type="entry name" value="ATP_synt_delta"/>
    <property type="match status" value="1"/>
</dbReference>
<dbReference type="NCBIfam" id="NF004402">
    <property type="entry name" value="PRK05758.2-2"/>
    <property type="match status" value="1"/>
</dbReference>
<keyword evidence="2 7" id="KW-0813">Transport</keyword>
<evidence type="ECO:0000256" key="6">
    <source>
        <dbReference type="ARBA" id="ARBA00023310"/>
    </source>
</evidence>
<dbReference type="InterPro" id="IPR000711">
    <property type="entry name" value="ATPase_OSCP/dsu"/>
</dbReference>
<dbReference type="Proteomes" id="UP000216052">
    <property type="component" value="Chromosome"/>
</dbReference>
<comment type="function">
    <text evidence="7">F(1)F(0) ATP synthase produces ATP from ADP in the presence of a proton or sodium gradient. F-type ATPases consist of two structural domains, F(1) containing the extramembraneous catalytic core and F(0) containing the membrane proton channel, linked together by a central stalk and a peripheral stalk. During catalysis, ATP synthesis in the catalytic domain of F(1) is coupled via a rotary mechanism of the central stalk subunits to proton translocation.</text>
</comment>
<dbReference type="PRINTS" id="PR00125">
    <property type="entry name" value="ATPASEDELTA"/>
</dbReference>
<protein>
    <recommendedName>
        <fullName evidence="7">ATP synthase subunit delta</fullName>
    </recommendedName>
    <alternativeName>
        <fullName evidence="7">ATP synthase F(1) sector subunit delta</fullName>
    </alternativeName>
    <alternativeName>
        <fullName evidence="7">F-type ATPase subunit delta</fullName>
        <shortName evidence="7">F-ATPase subunit delta</shortName>
    </alternativeName>
</protein>
<evidence type="ECO:0000313" key="9">
    <source>
        <dbReference type="Proteomes" id="UP000216052"/>
    </source>
</evidence>
<evidence type="ECO:0000256" key="7">
    <source>
        <dbReference type="HAMAP-Rule" id="MF_01416"/>
    </source>
</evidence>
<keyword evidence="5 7" id="KW-0472">Membrane</keyword>
<dbReference type="RefSeq" id="WP_093793236.1">
    <property type="nucleotide sequence ID" value="NZ_CP155571.1"/>
</dbReference>
<evidence type="ECO:0000256" key="4">
    <source>
        <dbReference type="ARBA" id="ARBA00023065"/>
    </source>
</evidence>
<comment type="subcellular location">
    <subcellularLocation>
        <location evidence="7">Cell membrane</location>
        <topology evidence="7">Peripheral membrane protein</topology>
    </subcellularLocation>
    <subcellularLocation>
        <location evidence="1">Membrane</location>
    </subcellularLocation>
</comment>
<evidence type="ECO:0000256" key="2">
    <source>
        <dbReference type="ARBA" id="ARBA00022448"/>
    </source>
</evidence>
<evidence type="ECO:0000313" key="8">
    <source>
        <dbReference type="EMBL" id="XFO74670.1"/>
    </source>
</evidence>
<dbReference type="HAMAP" id="MF_01416">
    <property type="entry name" value="ATP_synth_delta_bact"/>
    <property type="match status" value="1"/>
</dbReference>
<keyword evidence="6 7" id="KW-0066">ATP synthesis</keyword>
<comment type="function">
    <text evidence="7">This protein is part of the stalk that links CF(0) to CF(1). It either transmits conformational changes from CF(0) to CF(1) or is implicated in proton conduction.</text>
</comment>
<comment type="similarity">
    <text evidence="7">Belongs to the ATPase delta chain family.</text>
</comment>
<organism evidence="8 9">
    <name type="scientific">Sporomusa acidovorans (strain ATCC 49682 / DSM 3132 / Mol)</name>
    <dbReference type="NCBI Taxonomy" id="1123286"/>
    <lineage>
        <taxon>Bacteria</taxon>
        <taxon>Bacillati</taxon>
        <taxon>Bacillota</taxon>
        <taxon>Negativicutes</taxon>
        <taxon>Selenomonadales</taxon>
        <taxon>Sporomusaceae</taxon>
        <taxon>Sporomusa</taxon>
    </lineage>
</organism>
<keyword evidence="4 7" id="KW-0406">Ion transport</keyword>
<gene>
    <name evidence="8" type="primary">atpH_3</name>
    <name evidence="7" type="synonym">atpH</name>
    <name evidence="8" type="ORF">SPACI_047810</name>
</gene>
<keyword evidence="9" id="KW-1185">Reference proteome</keyword>
<keyword evidence="7" id="KW-1003">Cell membrane</keyword>
<keyword evidence="3 7" id="KW-0375">Hydrogen ion transport</keyword>
<evidence type="ECO:0000256" key="3">
    <source>
        <dbReference type="ARBA" id="ARBA00022781"/>
    </source>
</evidence>
<name>A0ABZ3J951_SPOA4</name>
<evidence type="ECO:0000256" key="1">
    <source>
        <dbReference type="ARBA" id="ARBA00004370"/>
    </source>
</evidence>
<accession>A0ABZ3J951</accession>
<sequence>MKIRLVRRYARALFRLALRWQVLREVEAELTVVEQVFAEEEVRAFFDNPTVAATAKKATILRLFGNVSSLVQNFLCFMADKRRLGLLPEVIKAYRELVKRENNILEVRVVTAAPLNEEDKRQLVGKLAEITGKTIELYAQVDQRTLGGLIIQIGDKLIDNSVTTKLAMLKTYMLSKSM</sequence>
<dbReference type="PANTHER" id="PTHR11910">
    <property type="entry name" value="ATP SYNTHASE DELTA CHAIN"/>
    <property type="match status" value="1"/>
</dbReference>
<evidence type="ECO:0000256" key="5">
    <source>
        <dbReference type="ARBA" id="ARBA00023136"/>
    </source>
</evidence>
<dbReference type="InterPro" id="IPR026015">
    <property type="entry name" value="ATP_synth_OSCP/delta_N_sf"/>
</dbReference>
<reference evidence="8" key="1">
    <citation type="submission" date="2024-05" db="EMBL/GenBank/DDBJ databases">
        <title>Isolation and characterization of Sporomusa carbonis sp. nov., a carboxydotrophic hydrogenogen in the genus of Sporomusa isolated from a charcoal burning pile.</title>
        <authorList>
            <person name="Boeer T."/>
            <person name="Rosenbaum F."/>
            <person name="Eysell L."/>
            <person name="Mueller V."/>
            <person name="Daniel R."/>
            <person name="Poehlein A."/>
        </authorList>
    </citation>
    <scope>NUCLEOTIDE SEQUENCE [LARGE SCALE GENOMIC DNA]</scope>
    <source>
        <strain evidence="8">DSM 3132</strain>
    </source>
</reference>
<dbReference type="EMBL" id="CP155571">
    <property type="protein sequence ID" value="XFO74670.1"/>
    <property type="molecule type" value="Genomic_DNA"/>
</dbReference>